<name>A0ACC0UYY7_9HYPO</name>
<accession>A0ACC0UYY7</accession>
<dbReference type="EMBL" id="CM047944">
    <property type="protein sequence ID" value="KAI9899316.1"/>
    <property type="molecule type" value="Genomic_DNA"/>
</dbReference>
<dbReference type="Proteomes" id="UP001163324">
    <property type="component" value="Chromosome 5"/>
</dbReference>
<organism evidence="1 2">
    <name type="scientific">Trichothecium roseum</name>
    <dbReference type="NCBI Taxonomy" id="47278"/>
    <lineage>
        <taxon>Eukaryota</taxon>
        <taxon>Fungi</taxon>
        <taxon>Dikarya</taxon>
        <taxon>Ascomycota</taxon>
        <taxon>Pezizomycotina</taxon>
        <taxon>Sordariomycetes</taxon>
        <taxon>Hypocreomycetidae</taxon>
        <taxon>Hypocreales</taxon>
        <taxon>Hypocreales incertae sedis</taxon>
        <taxon>Trichothecium</taxon>
    </lineage>
</organism>
<sequence>MPIGPGGGSGGDAARRQPQLAAAPKRSAPPLTPKVAGRHTAVAQSAVSPLSRTRDADAGSSLAPSAPFIANVTPRSGSRQGKMDGAATTPNGTPNPDRNQDAWDNNLRISVGSGTSTKGQDAPSQEDSKFFYASDAKSQQQATAPRPPSVAASTKASGDRSHYANNSASSSSSSVNKRTISPPTSHGFQPMLASTPEPTASKFFYANGAPDISRSGSLNSSTSRLAQGPRPTSAASNSTRPMSPSKPTATPSSLKGSAMPPSVSSRPPLTSPPSLAPIVTTKENRRVSIEAPSPRSKKRHTRAGSVPTFETLSVPKNIPAPQSPPALETASAPLSPGLAQPAMTMASLLQAVEDLAEDDDEDDGDDDKGESSGSDVKAPGSPAKEPVSDLVANARRERKVQDLEITNASLEAINRTLERKLRKQTTELRRFRRLSRAGRLSGATSAAASRATSAAISQAPVDLSDLSEDDGWEEFEEGEEEEEEEESPEESDFESDETSTLEDPANPSEKQQKQLARRKKDEDRLQLDLSKHQQLLVDTQKINQSIKRCLDWTEVLIKEGQKALEYKVGVSEVHFGGRVLAPPDEDDDALSSIQDDNSVVVTDMTDSTTTLERPTLEHPLEPPLAKSFQDNRDSGIELQVAEAG</sequence>
<evidence type="ECO:0000313" key="1">
    <source>
        <dbReference type="EMBL" id="KAI9899316.1"/>
    </source>
</evidence>
<proteinExistence type="predicted"/>
<keyword evidence="2" id="KW-1185">Reference proteome</keyword>
<gene>
    <name evidence="1" type="ORF">N3K66_005777</name>
</gene>
<reference evidence="1" key="1">
    <citation type="submission" date="2022-10" db="EMBL/GenBank/DDBJ databases">
        <title>Complete Genome of Trichothecium roseum strain YXFP-22015, a Plant Pathogen Isolated from Citrus.</title>
        <authorList>
            <person name="Wang Y."/>
            <person name="Zhu L."/>
        </authorList>
    </citation>
    <scope>NUCLEOTIDE SEQUENCE</scope>
    <source>
        <strain evidence="1">YXFP-22015</strain>
    </source>
</reference>
<protein>
    <submittedName>
        <fullName evidence="1">Uncharacterized protein</fullName>
    </submittedName>
</protein>
<comment type="caution">
    <text evidence="1">The sequence shown here is derived from an EMBL/GenBank/DDBJ whole genome shotgun (WGS) entry which is preliminary data.</text>
</comment>
<evidence type="ECO:0000313" key="2">
    <source>
        <dbReference type="Proteomes" id="UP001163324"/>
    </source>
</evidence>